<dbReference type="KEGG" id="nti:DNFV4_02324"/>
<dbReference type="Proteomes" id="UP001179121">
    <property type="component" value="Chromosome"/>
</dbReference>
<dbReference type="AlphaFoldDB" id="A0AA86MZG4"/>
<accession>A0AA86MZG4</accession>
<proteinExistence type="predicted"/>
<dbReference type="EMBL" id="OX365700">
    <property type="protein sequence ID" value="CAI4031901.1"/>
    <property type="molecule type" value="Genomic_DNA"/>
</dbReference>
<evidence type="ECO:0000313" key="1">
    <source>
        <dbReference type="EMBL" id="CAI4031901.1"/>
    </source>
</evidence>
<keyword evidence="2" id="KW-1185">Reference proteome</keyword>
<evidence type="ECO:0000313" key="2">
    <source>
        <dbReference type="Proteomes" id="UP001179121"/>
    </source>
</evidence>
<reference evidence="1" key="1">
    <citation type="submission" date="2022-10" db="EMBL/GenBank/DDBJ databases">
        <authorList>
            <person name="Koch H."/>
        </authorList>
    </citation>
    <scope>NUCLEOTIDE SEQUENCE</scope>
    <source>
        <strain evidence="1">DNF</strain>
    </source>
</reference>
<protein>
    <submittedName>
        <fullName evidence="1">Uncharacterized protein</fullName>
    </submittedName>
</protein>
<name>A0AA86MZG4_9BACT</name>
<gene>
    <name evidence="1" type="ORF">DNFV4_02324</name>
</gene>
<organism evidence="1 2">
    <name type="scientific">Nitrospira tepida</name>
    <dbReference type="NCBI Taxonomy" id="2973512"/>
    <lineage>
        <taxon>Bacteria</taxon>
        <taxon>Pseudomonadati</taxon>
        <taxon>Nitrospirota</taxon>
        <taxon>Nitrospiria</taxon>
        <taxon>Nitrospirales</taxon>
        <taxon>Nitrospiraceae</taxon>
        <taxon>Nitrospira</taxon>
    </lineage>
</organism>
<sequence>MRREYDFSKGVRGKFFRKGAELNLPIYLDNATRRRLERIAKRSGKPVTELVNQLLKKDVELLEALT</sequence>